<keyword evidence="2" id="KW-1185">Reference proteome</keyword>
<proteinExistence type="predicted"/>
<protein>
    <submittedName>
        <fullName evidence="1">Uncharacterized protein</fullName>
    </submittedName>
</protein>
<dbReference type="EMBL" id="JAAALK010000510">
    <property type="protein sequence ID" value="KAG8044616.1"/>
    <property type="molecule type" value="Genomic_DNA"/>
</dbReference>
<dbReference type="Proteomes" id="UP000729402">
    <property type="component" value="Unassembled WGS sequence"/>
</dbReference>
<dbReference type="AlphaFoldDB" id="A0A8J5RQI8"/>
<reference evidence="1" key="1">
    <citation type="journal article" date="2021" name="bioRxiv">
        <title>Whole Genome Assembly and Annotation of Northern Wild Rice, Zizania palustris L., Supports a Whole Genome Duplication in the Zizania Genus.</title>
        <authorList>
            <person name="Haas M."/>
            <person name="Kono T."/>
            <person name="Macchietto M."/>
            <person name="Millas R."/>
            <person name="McGilp L."/>
            <person name="Shao M."/>
            <person name="Duquette J."/>
            <person name="Hirsch C.N."/>
            <person name="Kimball J."/>
        </authorList>
    </citation>
    <scope>NUCLEOTIDE SEQUENCE</scope>
    <source>
        <tissue evidence="1">Fresh leaf tissue</tissue>
    </source>
</reference>
<evidence type="ECO:0000313" key="1">
    <source>
        <dbReference type="EMBL" id="KAG8044616.1"/>
    </source>
</evidence>
<reference evidence="1" key="2">
    <citation type="submission" date="2021-02" db="EMBL/GenBank/DDBJ databases">
        <authorList>
            <person name="Kimball J.A."/>
            <person name="Haas M.W."/>
            <person name="Macchietto M."/>
            <person name="Kono T."/>
            <person name="Duquette J."/>
            <person name="Shao M."/>
        </authorList>
    </citation>
    <scope>NUCLEOTIDE SEQUENCE</scope>
    <source>
        <tissue evidence="1">Fresh leaf tissue</tissue>
    </source>
</reference>
<comment type="caution">
    <text evidence="1">The sequence shown here is derived from an EMBL/GenBank/DDBJ whole genome shotgun (WGS) entry which is preliminary data.</text>
</comment>
<organism evidence="1 2">
    <name type="scientific">Zizania palustris</name>
    <name type="common">Northern wild rice</name>
    <dbReference type="NCBI Taxonomy" id="103762"/>
    <lineage>
        <taxon>Eukaryota</taxon>
        <taxon>Viridiplantae</taxon>
        <taxon>Streptophyta</taxon>
        <taxon>Embryophyta</taxon>
        <taxon>Tracheophyta</taxon>
        <taxon>Spermatophyta</taxon>
        <taxon>Magnoliopsida</taxon>
        <taxon>Liliopsida</taxon>
        <taxon>Poales</taxon>
        <taxon>Poaceae</taxon>
        <taxon>BOP clade</taxon>
        <taxon>Oryzoideae</taxon>
        <taxon>Oryzeae</taxon>
        <taxon>Zizaniinae</taxon>
        <taxon>Zizania</taxon>
    </lineage>
</organism>
<name>A0A8J5RQI8_ZIZPA</name>
<dbReference type="OrthoDB" id="1745487at2759"/>
<accession>A0A8J5RQI8</accession>
<evidence type="ECO:0000313" key="2">
    <source>
        <dbReference type="Proteomes" id="UP000729402"/>
    </source>
</evidence>
<gene>
    <name evidence="1" type="ORF">GUJ93_ZPchr0152g29210</name>
</gene>
<sequence length="126" mass="13847">MVPIVNISMAEATNTLPKPKVVAATATCNQVAPWRKSLPALRTHLREPTRIAASSFHSTPISSAKWKDKFDGKEPVIPGSFLRARAIGLMPMIDQYISNKKNENKEVAVDAFLPSNTAREAINYSI</sequence>